<accession>A0AA88H4C9</accession>
<dbReference type="RefSeq" id="XP_044554671.1">
    <property type="nucleotide sequence ID" value="XM_044687165.1"/>
</dbReference>
<dbReference type="EMBL" id="PYSW02000004">
    <property type="protein sequence ID" value="KAG2392777.1"/>
    <property type="molecule type" value="Genomic_DNA"/>
</dbReference>
<evidence type="ECO:0000256" key="1">
    <source>
        <dbReference type="ARBA" id="ARBA00004123"/>
    </source>
</evidence>
<evidence type="ECO:0000256" key="2">
    <source>
        <dbReference type="ARBA" id="ARBA00006164"/>
    </source>
</evidence>
<evidence type="ECO:0000256" key="7">
    <source>
        <dbReference type="RuleBase" id="RU367025"/>
    </source>
</evidence>
<protein>
    <recommendedName>
        <fullName evidence="7">Pre-mRNA-splicing factor 38</fullName>
    </recommendedName>
</protein>
<comment type="function">
    <text evidence="7">Required for pre-mRNA splicing.</text>
</comment>
<comment type="caution">
    <text evidence="9">The sequence shown here is derived from an EMBL/GenBank/DDBJ whole genome shotgun (WGS) entry which is preliminary data.</text>
</comment>
<organism evidence="9 10">
    <name type="scientific">Naegleria lovaniensis</name>
    <name type="common">Amoeba</name>
    <dbReference type="NCBI Taxonomy" id="51637"/>
    <lineage>
        <taxon>Eukaryota</taxon>
        <taxon>Discoba</taxon>
        <taxon>Heterolobosea</taxon>
        <taxon>Tetramitia</taxon>
        <taxon>Eutetramitia</taxon>
        <taxon>Vahlkampfiidae</taxon>
        <taxon>Naegleria</taxon>
    </lineage>
</organism>
<name>A0AA88H4C9_NAELO</name>
<feature type="region of interest" description="Disordered" evidence="8">
    <location>
        <begin position="1"/>
        <end position="70"/>
    </location>
</feature>
<dbReference type="InterPro" id="IPR045347">
    <property type="entry name" value="HIND"/>
</dbReference>
<dbReference type="Pfam" id="PF03371">
    <property type="entry name" value="PRP38"/>
    <property type="match status" value="1"/>
</dbReference>
<comment type="similarity">
    <text evidence="2 7">Belongs to the PRP38 family.</text>
</comment>
<evidence type="ECO:0000256" key="8">
    <source>
        <dbReference type="SAM" id="MobiDB-lite"/>
    </source>
</evidence>
<keyword evidence="10" id="KW-1185">Reference proteome</keyword>
<keyword evidence="3 7" id="KW-0507">mRNA processing</keyword>
<keyword evidence="5 7" id="KW-0508">mRNA splicing</keyword>
<evidence type="ECO:0000256" key="4">
    <source>
        <dbReference type="ARBA" id="ARBA00022728"/>
    </source>
</evidence>
<dbReference type="GO" id="GO:0005681">
    <property type="term" value="C:spliceosomal complex"/>
    <property type="evidence" value="ECO:0007669"/>
    <property type="project" value="UniProtKB-KW"/>
</dbReference>
<evidence type="ECO:0000313" key="10">
    <source>
        <dbReference type="Proteomes" id="UP000816034"/>
    </source>
</evidence>
<dbReference type="GO" id="GO:0046540">
    <property type="term" value="C:U4/U6 x U5 tri-snRNP complex"/>
    <property type="evidence" value="ECO:0007669"/>
    <property type="project" value="InterPro"/>
</dbReference>
<comment type="subcellular location">
    <subcellularLocation>
        <location evidence="1 7">Nucleus</location>
    </subcellularLocation>
</comment>
<keyword evidence="6 7" id="KW-0539">Nucleus</keyword>
<feature type="compositionally biased region" description="Polar residues" evidence="8">
    <location>
        <begin position="301"/>
        <end position="312"/>
    </location>
</feature>
<feature type="compositionally biased region" description="Acidic residues" evidence="8">
    <location>
        <begin position="9"/>
        <end position="31"/>
    </location>
</feature>
<proteinExistence type="inferred from homology"/>
<evidence type="ECO:0000256" key="5">
    <source>
        <dbReference type="ARBA" id="ARBA00023187"/>
    </source>
</evidence>
<dbReference type="Pfam" id="PF19252">
    <property type="entry name" value="HIND"/>
    <property type="match status" value="1"/>
</dbReference>
<feature type="compositionally biased region" description="Basic and acidic residues" evidence="8">
    <location>
        <begin position="55"/>
        <end position="70"/>
    </location>
</feature>
<dbReference type="PANTHER" id="PTHR23142">
    <property type="entry name" value="PRE-MRNA-SPLICING FACTOR 38A-RELATED"/>
    <property type="match status" value="1"/>
</dbReference>
<sequence>MQKHNEMMLQEEDEHSSEERMDDLEIEEENFDEHSPNSNNMNFGQEAFDEEEHNDDQYHNNDAEEHNDDDRFMDEAEMNRLIREYHKNKKHPLEHQQPQDENELSEFNVIHATNTQNLIEQITRNKIFNSVYYKEECFGLNAATLIDKAIALDSIGGTYGGHRKPSNFLCLLMKMLQIEVDMESAISYIQNEEFKYLTALAALYIRLVGSALDIYQNLEPLYADFRKLKLRNIDGSCKIIHMDEYVEILLNEDSFCDIKLPFLVKRTVLERRGKLDPYVSSLELNEDLKALLEQKLGVTSAKNESIPQQHEGVTTRIPESSTATTTKEKKSGGFKLKLKKPPKDGKTSDETSSSRQQGNNDQVQEVLSVEATNELRKSLGMPLLK</sequence>
<evidence type="ECO:0000256" key="3">
    <source>
        <dbReference type="ARBA" id="ARBA00022664"/>
    </source>
</evidence>
<dbReference type="GeneID" id="68103956"/>
<evidence type="ECO:0000313" key="9">
    <source>
        <dbReference type="EMBL" id="KAG2392777.1"/>
    </source>
</evidence>
<dbReference type="Proteomes" id="UP000816034">
    <property type="component" value="Unassembled WGS sequence"/>
</dbReference>
<reference evidence="9 10" key="1">
    <citation type="journal article" date="2018" name="BMC Genomics">
        <title>The genome of Naegleria lovaniensis, the basis for a comparative approach to unravel pathogenicity factors of the human pathogenic amoeba N. fowleri.</title>
        <authorList>
            <person name="Liechti N."/>
            <person name="Schurch N."/>
            <person name="Bruggmann R."/>
            <person name="Wittwer M."/>
        </authorList>
    </citation>
    <scope>NUCLEOTIDE SEQUENCE [LARGE SCALE GENOMIC DNA]</scope>
    <source>
        <strain evidence="9 10">ATCC 30569</strain>
    </source>
</reference>
<keyword evidence="4 7" id="KW-0747">Spliceosome</keyword>
<dbReference type="GO" id="GO:0000398">
    <property type="term" value="P:mRNA splicing, via spliceosome"/>
    <property type="evidence" value="ECO:0007669"/>
    <property type="project" value="UniProtKB-UniRule"/>
</dbReference>
<gene>
    <name evidence="9" type="ORF">C9374_011502</name>
</gene>
<dbReference type="AlphaFoldDB" id="A0AA88H4C9"/>
<evidence type="ECO:0000256" key="6">
    <source>
        <dbReference type="ARBA" id="ARBA00023242"/>
    </source>
</evidence>
<feature type="compositionally biased region" description="Polar residues" evidence="8">
    <location>
        <begin position="350"/>
        <end position="365"/>
    </location>
</feature>
<dbReference type="InterPro" id="IPR005037">
    <property type="entry name" value="PRP38"/>
</dbReference>
<feature type="region of interest" description="Disordered" evidence="8">
    <location>
        <begin position="301"/>
        <end position="385"/>
    </location>
</feature>